<keyword evidence="3" id="KW-0238">DNA-binding</keyword>
<evidence type="ECO:0000256" key="4">
    <source>
        <dbReference type="ARBA" id="ARBA00023163"/>
    </source>
</evidence>
<dbReference type="InterPro" id="IPR036390">
    <property type="entry name" value="WH_DNA-bd_sf"/>
</dbReference>
<dbReference type="PROSITE" id="PS50931">
    <property type="entry name" value="HTH_LYSR"/>
    <property type="match status" value="1"/>
</dbReference>
<dbReference type="GO" id="GO:0006351">
    <property type="term" value="P:DNA-templated transcription"/>
    <property type="evidence" value="ECO:0007669"/>
    <property type="project" value="TreeGrafter"/>
</dbReference>
<dbReference type="InterPro" id="IPR058163">
    <property type="entry name" value="LysR-type_TF_proteobact-type"/>
</dbReference>
<evidence type="ECO:0000256" key="2">
    <source>
        <dbReference type="ARBA" id="ARBA00023015"/>
    </source>
</evidence>
<dbReference type="InterPro" id="IPR005119">
    <property type="entry name" value="LysR_subst-bd"/>
</dbReference>
<dbReference type="SUPFAM" id="SSF46785">
    <property type="entry name" value="Winged helix' DNA-binding domain"/>
    <property type="match status" value="1"/>
</dbReference>
<sequence length="343" mass="37531">MLRSRLWRGNAQQRTMALPISHRQMPAMNPNALTDQLGLFLDVLEAGSFSAAARRHPLTPSAVARRIDSLENAVGSKLFMRTTHAVVATAAGQAFAERARRIVAELQLARAEAVSLSHAPEGLIRIDAPAAFGRRHLAPAIADFLMLYPGLDVQLHLIDSFVDMQGSHLGKVDLVLRAGQRVDTRMVATSLASIVRIACASPAYLKLRGTPVHPAELSQHDGLDWDGLAPLFAWRFELDGQLQTHRPQRIRLSANNAEALLSGALAGLGIAHLPTWLASEYLLRGELLPLFCETGLPKPESAGIYALRLEQHTNARSRLLLEYLKTRFSPIPPWDLALQSAMG</sequence>
<evidence type="ECO:0000256" key="1">
    <source>
        <dbReference type="ARBA" id="ARBA00009437"/>
    </source>
</evidence>
<dbReference type="EMBL" id="CP027753">
    <property type="protein sequence ID" value="AZE50145.1"/>
    <property type="molecule type" value="Genomic_DNA"/>
</dbReference>
<dbReference type="Gene3D" id="3.40.190.290">
    <property type="match status" value="1"/>
</dbReference>
<dbReference type="GO" id="GO:0003700">
    <property type="term" value="F:DNA-binding transcription factor activity"/>
    <property type="evidence" value="ECO:0007669"/>
    <property type="project" value="InterPro"/>
</dbReference>
<dbReference type="Pfam" id="PF03466">
    <property type="entry name" value="LysR_substrate"/>
    <property type="match status" value="1"/>
</dbReference>
<dbReference type="SUPFAM" id="SSF53850">
    <property type="entry name" value="Periplasmic binding protein-like II"/>
    <property type="match status" value="1"/>
</dbReference>
<feature type="domain" description="HTH lysR-type" evidence="5">
    <location>
        <begin position="35"/>
        <end position="89"/>
    </location>
</feature>
<proteinExistence type="inferred from homology"/>
<dbReference type="AlphaFoldDB" id="A0A3G7TSR4"/>
<dbReference type="InterPro" id="IPR036388">
    <property type="entry name" value="WH-like_DNA-bd_sf"/>
</dbReference>
<dbReference type="Proteomes" id="UP000268048">
    <property type="component" value="Chromosome"/>
</dbReference>
<dbReference type="Gene3D" id="1.10.10.10">
    <property type="entry name" value="Winged helix-like DNA-binding domain superfamily/Winged helix DNA-binding domain"/>
    <property type="match status" value="1"/>
</dbReference>
<dbReference type="PANTHER" id="PTHR30537">
    <property type="entry name" value="HTH-TYPE TRANSCRIPTIONAL REGULATOR"/>
    <property type="match status" value="1"/>
</dbReference>
<evidence type="ECO:0000313" key="6">
    <source>
        <dbReference type="EMBL" id="AZE50145.1"/>
    </source>
</evidence>
<keyword evidence="4" id="KW-0804">Transcription</keyword>
<dbReference type="PANTHER" id="PTHR30537:SF5">
    <property type="entry name" value="HTH-TYPE TRANSCRIPTIONAL ACTIVATOR TTDR-RELATED"/>
    <property type="match status" value="1"/>
</dbReference>
<evidence type="ECO:0000256" key="3">
    <source>
        <dbReference type="ARBA" id="ARBA00023125"/>
    </source>
</evidence>
<gene>
    <name evidence="6" type="ORF">C4K04_4486</name>
</gene>
<dbReference type="CDD" id="cd08422">
    <property type="entry name" value="PBP2_CrgA_like"/>
    <property type="match status" value="1"/>
</dbReference>
<evidence type="ECO:0000313" key="7">
    <source>
        <dbReference type="Proteomes" id="UP000268048"/>
    </source>
</evidence>
<dbReference type="Pfam" id="PF00126">
    <property type="entry name" value="HTH_1"/>
    <property type="match status" value="1"/>
</dbReference>
<comment type="similarity">
    <text evidence="1">Belongs to the LysR transcriptional regulatory family.</text>
</comment>
<keyword evidence="2" id="KW-0805">Transcription regulation</keyword>
<name>A0A3G7TSR4_9PSED</name>
<protein>
    <submittedName>
        <fullName evidence="6">Transcriptional regulator, LysR family</fullName>
    </submittedName>
</protein>
<evidence type="ECO:0000259" key="5">
    <source>
        <dbReference type="PROSITE" id="PS50931"/>
    </source>
</evidence>
<accession>A0A3G7TSR4</accession>
<dbReference type="GO" id="GO:0043565">
    <property type="term" value="F:sequence-specific DNA binding"/>
    <property type="evidence" value="ECO:0007669"/>
    <property type="project" value="TreeGrafter"/>
</dbReference>
<organism evidence="6 7">
    <name type="scientific">Pseudomonas chlororaphis</name>
    <dbReference type="NCBI Taxonomy" id="587753"/>
    <lineage>
        <taxon>Bacteria</taxon>
        <taxon>Pseudomonadati</taxon>
        <taxon>Pseudomonadota</taxon>
        <taxon>Gammaproteobacteria</taxon>
        <taxon>Pseudomonadales</taxon>
        <taxon>Pseudomonadaceae</taxon>
        <taxon>Pseudomonas</taxon>
    </lineage>
</organism>
<dbReference type="InterPro" id="IPR000847">
    <property type="entry name" value="LysR_HTH_N"/>
</dbReference>
<reference evidence="6 7" key="1">
    <citation type="submission" date="2018-03" db="EMBL/GenBank/DDBJ databases">
        <title>Diversity of phytobeneficial traits revealed by whole-genome analysis of worldwide-isolated phenazine-producing Pseudomonas spp.</title>
        <authorList>
            <person name="Biessy A."/>
            <person name="Novinscak A."/>
            <person name="Blom J."/>
            <person name="Leger G."/>
            <person name="Thomashow L.S."/>
            <person name="Cazorla F.M."/>
            <person name="Josic D."/>
            <person name="Filion M."/>
        </authorList>
    </citation>
    <scope>NUCLEOTIDE SEQUENCE [LARGE SCALE GENOMIC DNA]</scope>
    <source>
        <strain evidence="6 7">B25</strain>
    </source>
</reference>